<reference evidence="2" key="1">
    <citation type="submission" date="2022-11" db="UniProtKB">
        <authorList>
            <consortium name="WormBaseParasite"/>
        </authorList>
    </citation>
    <scope>IDENTIFICATION</scope>
</reference>
<evidence type="ECO:0000313" key="1">
    <source>
        <dbReference type="Proteomes" id="UP000887565"/>
    </source>
</evidence>
<dbReference type="WBParaSite" id="nRc.2.0.1.t35157-RA">
    <property type="protein sequence ID" value="nRc.2.0.1.t35157-RA"/>
    <property type="gene ID" value="nRc.2.0.1.g35157"/>
</dbReference>
<organism evidence="1 2">
    <name type="scientific">Romanomermis culicivorax</name>
    <name type="common">Nematode worm</name>
    <dbReference type="NCBI Taxonomy" id="13658"/>
    <lineage>
        <taxon>Eukaryota</taxon>
        <taxon>Metazoa</taxon>
        <taxon>Ecdysozoa</taxon>
        <taxon>Nematoda</taxon>
        <taxon>Enoplea</taxon>
        <taxon>Dorylaimia</taxon>
        <taxon>Mermithida</taxon>
        <taxon>Mermithoidea</taxon>
        <taxon>Mermithidae</taxon>
        <taxon>Romanomermis</taxon>
    </lineage>
</organism>
<sequence length="116" mass="13356">MHSLETFLLAQQAVTLGGWTRLVGPNKVVSEDKWGKVQDVDNMRNLKHVMSVRFYHRVAEFGTTPWPIADWNLCRLEPPRIRCRQEKMAWMSKVIHKMLLMASGSAVPSQNLRQAP</sequence>
<dbReference type="AlphaFoldDB" id="A0A915K8Y1"/>
<dbReference type="Proteomes" id="UP000887565">
    <property type="component" value="Unplaced"/>
</dbReference>
<protein>
    <submittedName>
        <fullName evidence="2">Uncharacterized protein</fullName>
    </submittedName>
</protein>
<proteinExistence type="predicted"/>
<keyword evidence="1" id="KW-1185">Reference proteome</keyword>
<evidence type="ECO:0000313" key="2">
    <source>
        <dbReference type="WBParaSite" id="nRc.2.0.1.t35157-RA"/>
    </source>
</evidence>
<accession>A0A915K8Y1</accession>
<name>A0A915K8Y1_ROMCU</name>